<proteinExistence type="predicted"/>
<sequence length="146" mass="16681">MRKIRILTITLLLIGIVVGCKDQWIVDSKLPKEYVKVTNKIFVPGSTIELFSIENDELIGVVKVKVPRAIMSFLWDKSTEKVVAVEVGVHSEYVEFTGFKDVETFTLSDEDSLMSQYCIEVNGVFSYNTDLYGFLKLDMEIESQKR</sequence>
<accession>A0ABP3Y3W4</accession>
<protein>
    <submittedName>
        <fullName evidence="1">Uncharacterized protein</fullName>
    </submittedName>
</protein>
<name>A0ABP3Y3W4_9FLAO</name>
<reference evidence="2" key="1">
    <citation type="journal article" date="2019" name="Int. J. Syst. Evol. Microbiol.">
        <title>The Global Catalogue of Microorganisms (GCM) 10K type strain sequencing project: providing services to taxonomists for standard genome sequencing and annotation.</title>
        <authorList>
            <consortium name="The Broad Institute Genomics Platform"/>
            <consortium name="The Broad Institute Genome Sequencing Center for Infectious Disease"/>
            <person name="Wu L."/>
            <person name="Ma J."/>
        </authorList>
    </citation>
    <scope>NUCLEOTIDE SEQUENCE [LARGE SCALE GENOMIC DNA]</scope>
    <source>
        <strain evidence="2">JCM 16083</strain>
    </source>
</reference>
<gene>
    <name evidence="1" type="ORF">GCM10009118_14390</name>
</gene>
<evidence type="ECO:0000313" key="1">
    <source>
        <dbReference type="EMBL" id="GAA0875031.1"/>
    </source>
</evidence>
<organism evidence="1 2">
    <name type="scientific">Wandonia haliotis</name>
    <dbReference type="NCBI Taxonomy" id="574963"/>
    <lineage>
        <taxon>Bacteria</taxon>
        <taxon>Pseudomonadati</taxon>
        <taxon>Bacteroidota</taxon>
        <taxon>Flavobacteriia</taxon>
        <taxon>Flavobacteriales</taxon>
        <taxon>Crocinitomicaceae</taxon>
        <taxon>Wandonia</taxon>
    </lineage>
</organism>
<dbReference type="EMBL" id="BAAAFH010000007">
    <property type="protein sequence ID" value="GAA0875031.1"/>
    <property type="molecule type" value="Genomic_DNA"/>
</dbReference>
<dbReference type="Proteomes" id="UP001501126">
    <property type="component" value="Unassembled WGS sequence"/>
</dbReference>
<keyword evidence="2" id="KW-1185">Reference proteome</keyword>
<evidence type="ECO:0000313" key="2">
    <source>
        <dbReference type="Proteomes" id="UP001501126"/>
    </source>
</evidence>
<comment type="caution">
    <text evidence="1">The sequence shown here is derived from an EMBL/GenBank/DDBJ whole genome shotgun (WGS) entry which is preliminary data.</text>
</comment>
<dbReference type="RefSeq" id="WP_343786065.1">
    <property type="nucleotide sequence ID" value="NZ_BAAAFH010000007.1"/>
</dbReference>
<dbReference type="PROSITE" id="PS51257">
    <property type="entry name" value="PROKAR_LIPOPROTEIN"/>
    <property type="match status" value="1"/>
</dbReference>